<evidence type="ECO:0000313" key="1">
    <source>
        <dbReference type="EMBL" id="WVZ90599.1"/>
    </source>
</evidence>
<dbReference type="EMBL" id="CP144752">
    <property type="protein sequence ID" value="WVZ90599.1"/>
    <property type="molecule type" value="Genomic_DNA"/>
</dbReference>
<dbReference type="AlphaFoldDB" id="A0AAQ3UDX7"/>
<evidence type="ECO:0000313" key="2">
    <source>
        <dbReference type="Proteomes" id="UP001341281"/>
    </source>
</evidence>
<organism evidence="1 2">
    <name type="scientific">Paspalum notatum var. saurae</name>
    <dbReference type="NCBI Taxonomy" id="547442"/>
    <lineage>
        <taxon>Eukaryota</taxon>
        <taxon>Viridiplantae</taxon>
        <taxon>Streptophyta</taxon>
        <taxon>Embryophyta</taxon>
        <taxon>Tracheophyta</taxon>
        <taxon>Spermatophyta</taxon>
        <taxon>Magnoliopsida</taxon>
        <taxon>Liliopsida</taxon>
        <taxon>Poales</taxon>
        <taxon>Poaceae</taxon>
        <taxon>PACMAD clade</taxon>
        <taxon>Panicoideae</taxon>
        <taxon>Andropogonodae</taxon>
        <taxon>Paspaleae</taxon>
        <taxon>Paspalinae</taxon>
        <taxon>Paspalum</taxon>
    </lineage>
</organism>
<sequence>MENLQNSGGKTVAELAPNLFNVIPKRIVKRRTVSQTLTNHCWVIDIKGALTVQVLREYLRIWHIHQQVSISSNVHGDDQVLPLEKNLEELGTP</sequence>
<gene>
    <name evidence="1" type="ORF">U9M48_036884</name>
</gene>
<accession>A0AAQ3UDX7</accession>
<proteinExistence type="predicted"/>
<protein>
    <submittedName>
        <fullName evidence="1">Uncharacterized protein</fullName>
    </submittedName>
</protein>
<name>A0AAQ3UDX7_PASNO</name>
<reference evidence="1 2" key="1">
    <citation type="submission" date="2024-02" db="EMBL/GenBank/DDBJ databases">
        <title>High-quality chromosome-scale genome assembly of Pensacola bahiagrass (Paspalum notatum Flugge var. saurae).</title>
        <authorList>
            <person name="Vega J.M."/>
            <person name="Podio M."/>
            <person name="Orjuela J."/>
            <person name="Siena L.A."/>
            <person name="Pessino S.C."/>
            <person name="Combes M.C."/>
            <person name="Mariac C."/>
            <person name="Albertini E."/>
            <person name="Pupilli F."/>
            <person name="Ortiz J.P.A."/>
            <person name="Leblanc O."/>
        </authorList>
    </citation>
    <scope>NUCLEOTIDE SEQUENCE [LARGE SCALE GENOMIC DNA]</scope>
    <source>
        <strain evidence="1">R1</strain>
        <tissue evidence="1">Leaf</tissue>
    </source>
</reference>
<keyword evidence="2" id="KW-1185">Reference proteome</keyword>
<dbReference type="Proteomes" id="UP001341281">
    <property type="component" value="Chromosome 08"/>
</dbReference>